<feature type="transmembrane region" description="Helical" evidence="2">
    <location>
        <begin position="105"/>
        <end position="128"/>
    </location>
</feature>
<dbReference type="EMBL" id="JAMZEC010000001">
    <property type="protein sequence ID" value="MCP2350543.1"/>
    <property type="molecule type" value="Genomic_DNA"/>
</dbReference>
<name>A0ABT1K953_9ACTN</name>
<feature type="compositionally biased region" description="Low complexity" evidence="1">
    <location>
        <begin position="160"/>
        <end position="199"/>
    </location>
</feature>
<evidence type="ECO:0000256" key="2">
    <source>
        <dbReference type="SAM" id="Phobius"/>
    </source>
</evidence>
<proteinExistence type="predicted"/>
<evidence type="ECO:0000313" key="3">
    <source>
        <dbReference type="EMBL" id="MCP2350543.1"/>
    </source>
</evidence>
<organism evidence="3 4">
    <name type="scientific">Nonomuraea roseoviolacea subsp. carminata</name>
    <dbReference type="NCBI Taxonomy" id="160689"/>
    <lineage>
        <taxon>Bacteria</taxon>
        <taxon>Bacillati</taxon>
        <taxon>Actinomycetota</taxon>
        <taxon>Actinomycetes</taxon>
        <taxon>Streptosporangiales</taxon>
        <taxon>Streptosporangiaceae</taxon>
        <taxon>Nonomuraea</taxon>
    </lineage>
</organism>
<protein>
    <submittedName>
        <fullName evidence="3">Uncharacterized protein</fullName>
    </submittedName>
</protein>
<dbReference type="RefSeq" id="WP_253775997.1">
    <property type="nucleotide sequence ID" value="NZ_BAAAVE010000017.1"/>
</dbReference>
<reference evidence="3 4" key="1">
    <citation type="submission" date="2022-06" db="EMBL/GenBank/DDBJ databases">
        <title>Sequencing the genomes of 1000 actinobacteria strains.</title>
        <authorList>
            <person name="Klenk H.-P."/>
        </authorList>
    </citation>
    <scope>NUCLEOTIDE SEQUENCE [LARGE SCALE GENOMIC DNA]</scope>
    <source>
        <strain evidence="3 4">DSM 44170</strain>
    </source>
</reference>
<keyword evidence="2" id="KW-0812">Transmembrane</keyword>
<feature type="transmembrane region" description="Helical" evidence="2">
    <location>
        <begin position="67"/>
        <end position="85"/>
    </location>
</feature>
<dbReference type="Proteomes" id="UP001320766">
    <property type="component" value="Unassembled WGS sequence"/>
</dbReference>
<evidence type="ECO:0000313" key="4">
    <source>
        <dbReference type="Proteomes" id="UP001320766"/>
    </source>
</evidence>
<comment type="caution">
    <text evidence="3">The sequence shown here is derived from an EMBL/GenBank/DDBJ whole genome shotgun (WGS) entry which is preliminary data.</text>
</comment>
<feature type="transmembrane region" description="Helical" evidence="2">
    <location>
        <begin position="40"/>
        <end position="60"/>
    </location>
</feature>
<feature type="transmembrane region" description="Helical" evidence="2">
    <location>
        <begin position="7"/>
        <end position="28"/>
    </location>
</feature>
<accession>A0ABT1K953</accession>
<keyword evidence="4" id="KW-1185">Reference proteome</keyword>
<gene>
    <name evidence="3" type="ORF">HD595_006665</name>
</gene>
<sequence>MSNGVRHVLGVVAGIVLPPLIAVMLMYGVTEVNRSFHNFVISWTGLALIAAAGALVAVLAASRMSPIASLLGGIMFVVLGVLPFIEIMSGPVVPDALIPGWVRNGYLTLGLTGVFLLLGFVLLVSSAFPSRWRGPRPAALTPGYGPRGQVSQGQGSPDHGAPQYGASQGYGGSSSSYGSSPSYGSAPSYGSSPSYGQGQVPDDTTRPMHRD</sequence>
<keyword evidence="2" id="KW-1133">Transmembrane helix</keyword>
<feature type="region of interest" description="Disordered" evidence="1">
    <location>
        <begin position="138"/>
        <end position="211"/>
    </location>
</feature>
<keyword evidence="2" id="KW-0472">Membrane</keyword>
<evidence type="ECO:0000256" key="1">
    <source>
        <dbReference type="SAM" id="MobiDB-lite"/>
    </source>
</evidence>